<proteinExistence type="predicted"/>
<accession>A0A2G9H291</accession>
<protein>
    <submittedName>
        <fullName evidence="1">Uncharacterized protein</fullName>
    </submittedName>
</protein>
<name>A0A2G9H291_9LAMI</name>
<organism evidence="1 2">
    <name type="scientific">Handroanthus impetiginosus</name>
    <dbReference type="NCBI Taxonomy" id="429701"/>
    <lineage>
        <taxon>Eukaryota</taxon>
        <taxon>Viridiplantae</taxon>
        <taxon>Streptophyta</taxon>
        <taxon>Embryophyta</taxon>
        <taxon>Tracheophyta</taxon>
        <taxon>Spermatophyta</taxon>
        <taxon>Magnoliopsida</taxon>
        <taxon>eudicotyledons</taxon>
        <taxon>Gunneridae</taxon>
        <taxon>Pentapetalae</taxon>
        <taxon>asterids</taxon>
        <taxon>lamiids</taxon>
        <taxon>Lamiales</taxon>
        <taxon>Bignoniaceae</taxon>
        <taxon>Crescentiina</taxon>
        <taxon>Tabebuia alliance</taxon>
        <taxon>Handroanthus</taxon>
    </lineage>
</organism>
<reference evidence="2" key="1">
    <citation type="journal article" date="2018" name="Gigascience">
        <title>Genome assembly of the Pink Ipe (Handroanthus impetiginosus, Bignoniaceae), a highly valued, ecologically keystone Neotropical timber forest tree.</title>
        <authorList>
            <person name="Silva-Junior O.B."/>
            <person name="Grattapaglia D."/>
            <person name="Novaes E."/>
            <person name="Collevatti R.G."/>
        </authorList>
    </citation>
    <scope>NUCLEOTIDE SEQUENCE [LARGE SCALE GENOMIC DNA]</scope>
    <source>
        <strain evidence="2">cv. UFG-1</strain>
    </source>
</reference>
<comment type="caution">
    <text evidence="1">The sequence shown here is derived from an EMBL/GenBank/DDBJ whole genome shotgun (WGS) entry which is preliminary data.</text>
</comment>
<keyword evidence="2" id="KW-1185">Reference proteome</keyword>
<evidence type="ECO:0000313" key="2">
    <source>
        <dbReference type="Proteomes" id="UP000231279"/>
    </source>
</evidence>
<evidence type="ECO:0000313" key="1">
    <source>
        <dbReference type="EMBL" id="PIN11637.1"/>
    </source>
</evidence>
<dbReference type="Proteomes" id="UP000231279">
    <property type="component" value="Unassembled WGS sequence"/>
</dbReference>
<dbReference type="AlphaFoldDB" id="A0A2G9H291"/>
<sequence length="100" mass="11475">MDPADELTDLILGIELQPSDSLIAAKYSGPITQYDRPAHNLNILHTVCKHKLNIYFIYFNIYKYMLNINYLVHTQCSGDLVVIKTMNVSRPNGLFHIIHT</sequence>
<gene>
    <name evidence="1" type="ORF">CDL12_15764</name>
</gene>
<dbReference type="EMBL" id="NKXS01002904">
    <property type="protein sequence ID" value="PIN11637.1"/>
    <property type="molecule type" value="Genomic_DNA"/>
</dbReference>